<feature type="domain" description="ABC transmembrane type-1" evidence="8">
    <location>
        <begin position="63"/>
        <end position="243"/>
    </location>
</feature>
<gene>
    <name evidence="9" type="ORF">HMPREF9709_01277</name>
</gene>
<keyword evidence="10" id="KW-1185">Reference proteome</keyword>
<keyword evidence="4 7" id="KW-0812">Transmembrane</keyword>
<feature type="transmembrane region" description="Helical" evidence="7">
    <location>
        <begin position="104"/>
        <end position="123"/>
    </location>
</feature>
<feature type="transmembrane region" description="Helical" evidence="7">
    <location>
        <begin position="7"/>
        <end position="25"/>
    </location>
</feature>
<dbReference type="AlphaFoldDB" id="H3NPK5"/>
<reference evidence="9 10" key="1">
    <citation type="submission" date="2012-01" db="EMBL/GenBank/DDBJ databases">
        <title>The Genome Sequence of Helcococcus kunzii ATCC 51366.</title>
        <authorList>
            <consortium name="The Broad Institute Genome Sequencing Platform"/>
            <person name="Earl A."/>
            <person name="Ward D."/>
            <person name="Feldgarden M."/>
            <person name="Gevers D."/>
            <person name="Huys G."/>
            <person name="Young S.K."/>
            <person name="Zeng Q."/>
            <person name="Gargeya S."/>
            <person name="Fitzgerald M."/>
            <person name="Haas B."/>
            <person name="Abouelleil A."/>
            <person name="Alvarado L."/>
            <person name="Arachchi H.M."/>
            <person name="Berlin A."/>
            <person name="Chapman S.B."/>
            <person name="Gearin G."/>
            <person name="Goldberg J."/>
            <person name="Griggs A."/>
            <person name="Gujja S."/>
            <person name="Hansen M."/>
            <person name="Heiman D."/>
            <person name="Howarth C."/>
            <person name="Larimer J."/>
            <person name="Lui A."/>
            <person name="MacDonald P.J.P."/>
            <person name="McCowen C."/>
            <person name="Montmayeur A."/>
            <person name="Murphy C."/>
            <person name="Neiman D."/>
            <person name="Pearson M."/>
            <person name="Priest M."/>
            <person name="Roberts A."/>
            <person name="Saif S."/>
            <person name="Shea T."/>
            <person name="Sisk P."/>
            <person name="Stolte C."/>
            <person name="Sykes S."/>
            <person name="Wortman J."/>
            <person name="Nusbaum C."/>
            <person name="Birren B."/>
        </authorList>
    </citation>
    <scope>NUCLEOTIDE SEQUENCE [LARGE SCALE GENOMIC DNA]</scope>
    <source>
        <strain evidence="9 10">ATCC 51366</strain>
    </source>
</reference>
<dbReference type="OrthoDB" id="9804353at2"/>
<dbReference type="PROSITE" id="PS50928">
    <property type="entry name" value="ABC_TM1"/>
    <property type="match status" value="1"/>
</dbReference>
<evidence type="ECO:0000256" key="5">
    <source>
        <dbReference type="ARBA" id="ARBA00022989"/>
    </source>
</evidence>
<dbReference type="HOGENOM" id="CLU_046113_1_0_9"/>
<comment type="subcellular location">
    <subcellularLocation>
        <location evidence="1 7">Cell membrane</location>
        <topology evidence="1 7">Multi-pass membrane protein</topology>
    </subcellularLocation>
</comment>
<dbReference type="Proteomes" id="UP000004191">
    <property type="component" value="Unassembled WGS sequence"/>
</dbReference>
<dbReference type="SUPFAM" id="SSF161098">
    <property type="entry name" value="MetI-like"/>
    <property type="match status" value="1"/>
</dbReference>
<organism evidence="9 10">
    <name type="scientific">Helcococcus kunzii ATCC 51366</name>
    <dbReference type="NCBI Taxonomy" id="883114"/>
    <lineage>
        <taxon>Bacteria</taxon>
        <taxon>Bacillati</taxon>
        <taxon>Bacillota</taxon>
        <taxon>Tissierellia</taxon>
        <taxon>Tissierellales</taxon>
        <taxon>Peptoniphilaceae</taxon>
        <taxon>Helcococcus</taxon>
    </lineage>
</organism>
<evidence type="ECO:0000256" key="7">
    <source>
        <dbReference type="RuleBase" id="RU363032"/>
    </source>
</evidence>
<evidence type="ECO:0000256" key="4">
    <source>
        <dbReference type="ARBA" id="ARBA00022692"/>
    </source>
</evidence>
<evidence type="ECO:0000256" key="1">
    <source>
        <dbReference type="ARBA" id="ARBA00004651"/>
    </source>
</evidence>
<evidence type="ECO:0000313" key="9">
    <source>
        <dbReference type="EMBL" id="EHR33233.1"/>
    </source>
</evidence>
<feature type="transmembrane region" description="Helical" evidence="7">
    <location>
        <begin position="129"/>
        <end position="148"/>
    </location>
</feature>
<evidence type="ECO:0000256" key="3">
    <source>
        <dbReference type="ARBA" id="ARBA00022475"/>
    </source>
</evidence>
<dbReference type="eggNOG" id="COG0600">
    <property type="taxonomic scope" value="Bacteria"/>
</dbReference>
<protein>
    <recommendedName>
        <fullName evidence="8">ABC transmembrane type-1 domain-containing protein</fullName>
    </recommendedName>
</protein>
<comment type="caution">
    <text evidence="9">The sequence shown here is derived from an EMBL/GenBank/DDBJ whole genome shotgun (WGS) entry which is preliminary data.</text>
</comment>
<dbReference type="Pfam" id="PF00528">
    <property type="entry name" value="BPD_transp_1"/>
    <property type="match status" value="1"/>
</dbReference>
<feature type="transmembrane region" description="Helical" evidence="7">
    <location>
        <begin position="192"/>
        <end position="212"/>
    </location>
</feature>
<feature type="transmembrane region" description="Helical" evidence="7">
    <location>
        <begin position="70"/>
        <end position="92"/>
    </location>
</feature>
<keyword evidence="6 7" id="KW-0472">Membrane</keyword>
<proteinExistence type="inferred from homology"/>
<dbReference type="PANTHER" id="PTHR30151">
    <property type="entry name" value="ALKANE SULFONATE ABC TRANSPORTER-RELATED, MEMBRANE SUBUNIT"/>
    <property type="match status" value="1"/>
</dbReference>
<feature type="transmembrane region" description="Helical" evidence="7">
    <location>
        <begin position="224"/>
        <end position="243"/>
    </location>
</feature>
<sequence>MKKNNKHIFLSLITWLVILIIWYIVTETRMVPPIKLPSPSQVINVFVDIVKNGYNYISLWQHLGISLFRLLSAIILAILTAIPLGLVSGYFPKLKAIFNSVINFIRPLPPLAYYTLLIVWFGIGETSKVTLLYIAAFMPIYISSLSAVSRVNQNLIMSAETLGANNKQIFFKVILPASLPEIFVGIRTAVSIAYTTLVSAEMIAATAGIGWMVLDAYKYLKTEVVFVGIIIMGLTGILLDYILTKIEKKVVFWNGK</sequence>
<dbReference type="GO" id="GO:0042918">
    <property type="term" value="P:alkanesulfonate transmembrane transport"/>
    <property type="evidence" value="ECO:0007669"/>
    <property type="project" value="UniProtKB-ARBA"/>
</dbReference>
<keyword evidence="3" id="KW-1003">Cell membrane</keyword>
<dbReference type="PATRIC" id="fig|883114.3.peg.1268"/>
<evidence type="ECO:0000313" key="10">
    <source>
        <dbReference type="Proteomes" id="UP000004191"/>
    </source>
</evidence>
<evidence type="ECO:0000256" key="2">
    <source>
        <dbReference type="ARBA" id="ARBA00022448"/>
    </source>
</evidence>
<name>H3NPK5_9FIRM</name>
<evidence type="ECO:0000259" key="8">
    <source>
        <dbReference type="PROSITE" id="PS50928"/>
    </source>
</evidence>
<dbReference type="InterPro" id="IPR000515">
    <property type="entry name" value="MetI-like"/>
</dbReference>
<comment type="similarity">
    <text evidence="7">Belongs to the binding-protein-dependent transport system permease family.</text>
</comment>
<dbReference type="InterPro" id="IPR035906">
    <property type="entry name" value="MetI-like_sf"/>
</dbReference>
<evidence type="ECO:0000256" key="6">
    <source>
        <dbReference type="ARBA" id="ARBA00023136"/>
    </source>
</evidence>
<dbReference type="FunFam" id="1.10.3720.10:FF:000003">
    <property type="entry name" value="Aliphatic sulfonate ABC transporter permease"/>
    <property type="match status" value="1"/>
</dbReference>
<dbReference type="PANTHER" id="PTHR30151:SF25">
    <property type="entry name" value="TAURINE TRANSPORT SYSTEM PERMEASE PROTEIN TAUC"/>
    <property type="match status" value="1"/>
</dbReference>
<dbReference type="Gene3D" id="1.10.3720.10">
    <property type="entry name" value="MetI-like"/>
    <property type="match status" value="1"/>
</dbReference>
<keyword evidence="2 7" id="KW-0813">Transport</keyword>
<dbReference type="EMBL" id="AGEI01000024">
    <property type="protein sequence ID" value="EHR33233.1"/>
    <property type="molecule type" value="Genomic_DNA"/>
</dbReference>
<dbReference type="RefSeq" id="WP_005398792.1">
    <property type="nucleotide sequence ID" value="NZ_JH601088.1"/>
</dbReference>
<dbReference type="GeneID" id="96999246"/>
<dbReference type="STRING" id="883114.HMPREF9709_01277"/>
<dbReference type="CDD" id="cd06261">
    <property type="entry name" value="TM_PBP2"/>
    <property type="match status" value="1"/>
</dbReference>
<dbReference type="GO" id="GO:0010438">
    <property type="term" value="P:cellular response to sulfur starvation"/>
    <property type="evidence" value="ECO:0007669"/>
    <property type="project" value="TreeGrafter"/>
</dbReference>
<keyword evidence="5 7" id="KW-1133">Transmembrane helix</keyword>
<dbReference type="GO" id="GO:0005886">
    <property type="term" value="C:plasma membrane"/>
    <property type="evidence" value="ECO:0007669"/>
    <property type="project" value="UniProtKB-SubCell"/>
</dbReference>
<accession>H3NPK5</accession>